<dbReference type="EMBL" id="JAIWYP010000004">
    <property type="protein sequence ID" value="KAH3842092.1"/>
    <property type="molecule type" value="Genomic_DNA"/>
</dbReference>
<dbReference type="PROSITE" id="PS51686">
    <property type="entry name" value="SAM_MT_RSMB_NOP"/>
    <property type="match status" value="1"/>
</dbReference>
<dbReference type="OrthoDB" id="6817893at2759"/>
<keyword evidence="1" id="KW-0808">Transferase</keyword>
<dbReference type="GO" id="GO:0003723">
    <property type="term" value="F:RNA binding"/>
    <property type="evidence" value="ECO:0007669"/>
    <property type="project" value="UniProtKB-UniRule"/>
</dbReference>
<evidence type="ECO:0000256" key="1">
    <source>
        <dbReference type="PROSITE-ProRule" id="PRU01023"/>
    </source>
</evidence>
<comment type="caution">
    <text evidence="4">The sequence shown here is derived from an EMBL/GenBank/DDBJ whole genome shotgun (WGS) entry which is preliminary data.</text>
</comment>
<comment type="caution">
    <text evidence="1">Lacks conserved residue(s) required for the propagation of feature annotation.</text>
</comment>
<dbReference type="Gene3D" id="3.40.50.150">
    <property type="entry name" value="Vaccinia Virus protein VP39"/>
    <property type="match status" value="1"/>
</dbReference>
<comment type="similarity">
    <text evidence="1">Belongs to the class I-like SAM-binding methyltransferase superfamily. RsmB/NOP family.</text>
</comment>
<proteinExistence type="inferred from homology"/>
<dbReference type="Proteomes" id="UP000828390">
    <property type="component" value="Unassembled WGS sequence"/>
</dbReference>
<gene>
    <name evidence="4" type="ORF">DPMN_115580</name>
</gene>
<reference evidence="4" key="2">
    <citation type="submission" date="2020-11" db="EMBL/GenBank/DDBJ databases">
        <authorList>
            <person name="McCartney M.A."/>
            <person name="Auch B."/>
            <person name="Kono T."/>
            <person name="Mallez S."/>
            <person name="Becker A."/>
            <person name="Gohl D.M."/>
            <person name="Silverstein K.A.T."/>
            <person name="Koren S."/>
            <person name="Bechman K.B."/>
            <person name="Herman A."/>
            <person name="Abrahante J.E."/>
            <person name="Garbe J."/>
        </authorList>
    </citation>
    <scope>NUCLEOTIDE SEQUENCE</scope>
    <source>
        <strain evidence="4">Duluth1</strain>
        <tissue evidence="4">Whole animal</tissue>
    </source>
</reference>
<reference evidence="4" key="1">
    <citation type="journal article" date="2019" name="bioRxiv">
        <title>The Genome of the Zebra Mussel, Dreissena polymorpha: A Resource for Invasive Species Research.</title>
        <authorList>
            <person name="McCartney M.A."/>
            <person name="Auch B."/>
            <person name="Kono T."/>
            <person name="Mallez S."/>
            <person name="Zhang Y."/>
            <person name="Obille A."/>
            <person name="Becker A."/>
            <person name="Abrahante J.E."/>
            <person name="Garbe J."/>
            <person name="Badalamenti J.P."/>
            <person name="Herman A."/>
            <person name="Mangelson H."/>
            <person name="Liachko I."/>
            <person name="Sullivan S."/>
            <person name="Sone E.D."/>
            <person name="Koren S."/>
            <person name="Silverstein K.A.T."/>
            <person name="Beckman K.B."/>
            <person name="Gohl D.M."/>
        </authorList>
    </citation>
    <scope>NUCLEOTIDE SEQUENCE</scope>
    <source>
        <strain evidence="4">Duluth1</strain>
        <tissue evidence="4">Whole animal</tissue>
    </source>
</reference>
<organism evidence="4 5">
    <name type="scientific">Dreissena polymorpha</name>
    <name type="common">Zebra mussel</name>
    <name type="synonym">Mytilus polymorpha</name>
    <dbReference type="NCBI Taxonomy" id="45954"/>
    <lineage>
        <taxon>Eukaryota</taxon>
        <taxon>Metazoa</taxon>
        <taxon>Spiralia</taxon>
        <taxon>Lophotrochozoa</taxon>
        <taxon>Mollusca</taxon>
        <taxon>Bivalvia</taxon>
        <taxon>Autobranchia</taxon>
        <taxon>Heteroconchia</taxon>
        <taxon>Euheterodonta</taxon>
        <taxon>Imparidentia</taxon>
        <taxon>Neoheterodontei</taxon>
        <taxon>Myida</taxon>
        <taxon>Dreissenoidea</taxon>
        <taxon>Dreissenidae</taxon>
        <taxon>Dreissena</taxon>
    </lineage>
</organism>
<dbReference type="AlphaFoldDB" id="A0A9D4KLF8"/>
<feature type="domain" description="SAM-dependent MTase RsmB/NOP-type" evidence="3">
    <location>
        <begin position="238"/>
        <end position="550"/>
    </location>
</feature>
<dbReference type="InterPro" id="IPR049561">
    <property type="entry name" value="NSUN5_7_fdxn-like"/>
</dbReference>
<dbReference type="Gene3D" id="3.30.70.1170">
    <property type="entry name" value="Sun protein, domain 3"/>
    <property type="match status" value="1"/>
</dbReference>
<protein>
    <recommendedName>
        <fullName evidence="3">SAM-dependent MTase RsmB/NOP-type domain-containing protein</fullName>
    </recommendedName>
</protein>
<sequence>MPPTADNAIIGIRTSVSLLTSGQSKKPGMRGVSIMADDSHSYQQNGLHSNDDLNKSKVGSKYDFFYKESCLYSQKIYKNAARVFQSLKHETREELENPYYQRKLHLANTTNGLSQPKVCVQDLDFADDNEKRLTFQLAYETLKYQRVFEDLLLECSFFTHFPEYKEDESLVYVVLWDYQSRKFQARTPVPGETTDAEVQSVEEAIIEYKTKLNASLARHRIKASAPSIEFLLPDKVRSKEEIVSKTPVYIWVNLLKTTVSDVISQFKDAHYAVIAPEERLEGRTLYIDPHCSDVIVLPSDSREYVQEHDLLSQGHIVMQDKSSCIAPQSIKYLVGDDDDVIHVNAGSGVITAHLASAMHTSSAHIFAFGTTPALASNMEKMGVKNVKEQSEQFLNIETDDNRFKNVKVVLVTADCTKSGITNPIDFVVNEGEDMKILKYLSLGETDETKLGEMIASHGAVLRHAMKLSKVQAIVYMTRSINESENEHVVSKAVEQVNTLQQRKFPWRVVPPVLPFSGNDIEKGVGIVGKFVKFSPSEKNSGCFVAVITREPEDVKEAHKDILERARAQGLLGGKKKTKKPAEHEAETEVATSGDDDKLLERRVKHAPRKLRTANSFSTNFNHAASIVKSQIYTKPKTPHRHTKSLPTLTAKSHIQRVKELADPLDKKEKPLKVAEHVKVVKHPAPFSFRKRPFTEL</sequence>
<dbReference type="InterPro" id="IPR001678">
    <property type="entry name" value="MeTrfase_RsmB-F_NOP2_dom"/>
</dbReference>
<feature type="region of interest" description="Disordered" evidence="2">
    <location>
        <begin position="571"/>
        <end position="593"/>
    </location>
</feature>
<dbReference type="GO" id="GO:0032259">
    <property type="term" value="P:methylation"/>
    <property type="evidence" value="ECO:0007669"/>
    <property type="project" value="UniProtKB-KW"/>
</dbReference>
<dbReference type="PANTHER" id="PTHR14663:SF2">
    <property type="entry name" value="METHYLTRANSFERASE NSUN7-RELATED"/>
    <property type="match status" value="1"/>
</dbReference>
<dbReference type="InterPro" id="IPR042620">
    <property type="entry name" value="NSUN7"/>
</dbReference>
<keyword evidence="5" id="KW-1185">Reference proteome</keyword>
<keyword evidence="1" id="KW-0949">S-adenosyl-L-methionine</keyword>
<evidence type="ECO:0000313" key="5">
    <source>
        <dbReference type="Proteomes" id="UP000828390"/>
    </source>
</evidence>
<dbReference type="PANTHER" id="PTHR14663">
    <property type="entry name" value="METHYLTRANSFERASE NSUN7-RELATED"/>
    <property type="match status" value="1"/>
</dbReference>
<dbReference type="Pfam" id="PF21148">
    <property type="entry name" value="NSUN5_fdxn-like"/>
    <property type="match status" value="1"/>
</dbReference>
<keyword evidence="1" id="KW-0489">Methyltransferase</keyword>
<dbReference type="SUPFAM" id="SSF53335">
    <property type="entry name" value="S-adenosyl-L-methionine-dependent methyltransferases"/>
    <property type="match status" value="1"/>
</dbReference>
<keyword evidence="1" id="KW-0694">RNA-binding</keyword>
<accession>A0A9D4KLF8</accession>
<evidence type="ECO:0000259" key="3">
    <source>
        <dbReference type="PROSITE" id="PS51686"/>
    </source>
</evidence>
<evidence type="ECO:0000256" key="2">
    <source>
        <dbReference type="SAM" id="MobiDB-lite"/>
    </source>
</evidence>
<evidence type="ECO:0000313" key="4">
    <source>
        <dbReference type="EMBL" id="KAH3842092.1"/>
    </source>
</evidence>
<name>A0A9D4KLF8_DREPO</name>
<dbReference type="InterPro" id="IPR029063">
    <property type="entry name" value="SAM-dependent_MTases_sf"/>
</dbReference>
<dbReference type="GO" id="GO:0008168">
    <property type="term" value="F:methyltransferase activity"/>
    <property type="evidence" value="ECO:0007669"/>
    <property type="project" value="UniProtKB-KW"/>
</dbReference>